<evidence type="ECO:0000313" key="3">
    <source>
        <dbReference type="EMBL" id="KAJ8865632.1"/>
    </source>
</evidence>
<dbReference type="Proteomes" id="UP001159363">
    <property type="component" value="Chromosome 16"/>
</dbReference>
<sequence length="539" mass="60499">MPGTSLCERDLVCKFCNVISADGKCRQHCEAVYLSAECVGDTGELSNSPSPQCSDKYVCDHCGISYEVKRNHFVIKDLLVGRFDPKSLKTHKLLMEYLIANTFEPYTYSASGQSSQARIIFRNLPKDTHPEDIAEDLRRQGFTNPKVKILGDPKIERSPFYSPRVLVILPDNKDETKLLSTNQILHYRTETYTSYTPKRCQKCQCYGHVASNCYRTPKCPQCSENHQAIAQFVETHTHTVGGGVALLIKNKIHFHIKPHQIYDITEAVAIQIQDNSGLITIAAVYIKPGFRIPTADLEALRTFDQCIILMGDFNAAHPSWNNPTTNSHGIQLPRFLSNKPLIIQAPISCTHHSERYDHYSIIDFFITSPDITITNIQVSYTGTSDHYPVKVEVLARHFEATYRQPALPYSLSPPPSDSEDDHDQAPPVTLPPRDNLPDTKLTTPSEIFYLLTKTLKTSSAPGEDSIPNAVLIHLPQKAIIYLTCIINSIIINSYFPTCWKNAIIVPIPKPGKPTDKPSSYRPIALLPSLSKILEKIILQ</sequence>
<dbReference type="InterPro" id="IPR005135">
    <property type="entry name" value="Endo/exonuclease/phosphatase"/>
</dbReference>
<organism evidence="3 4">
    <name type="scientific">Dryococelus australis</name>
    <dbReference type="NCBI Taxonomy" id="614101"/>
    <lineage>
        <taxon>Eukaryota</taxon>
        <taxon>Metazoa</taxon>
        <taxon>Ecdysozoa</taxon>
        <taxon>Arthropoda</taxon>
        <taxon>Hexapoda</taxon>
        <taxon>Insecta</taxon>
        <taxon>Pterygota</taxon>
        <taxon>Neoptera</taxon>
        <taxon>Polyneoptera</taxon>
        <taxon>Phasmatodea</taxon>
        <taxon>Verophasmatodea</taxon>
        <taxon>Anareolatae</taxon>
        <taxon>Phasmatidae</taxon>
        <taxon>Eurycanthinae</taxon>
        <taxon>Dryococelus</taxon>
    </lineage>
</organism>
<dbReference type="Gene3D" id="3.60.10.10">
    <property type="entry name" value="Endonuclease/exonuclease/phosphatase"/>
    <property type="match status" value="1"/>
</dbReference>
<keyword evidence="4" id="KW-1185">Reference proteome</keyword>
<proteinExistence type="predicted"/>
<evidence type="ECO:0000256" key="1">
    <source>
        <dbReference type="SAM" id="MobiDB-lite"/>
    </source>
</evidence>
<feature type="domain" description="Endonuclease/exonuclease/phosphatase" evidence="2">
    <location>
        <begin position="279"/>
        <end position="389"/>
    </location>
</feature>
<dbReference type="InterPro" id="IPR036691">
    <property type="entry name" value="Endo/exonu/phosph_ase_sf"/>
</dbReference>
<evidence type="ECO:0000259" key="2">
    <source>
        <dbReference type="Pfam" id="PF14529"/>
    </source>
</evidence>
<name>A0ABQ9G2K5_9NEOP</name>
<gene>
    <name evidence="3" type="ORF">PR048_033152</name>
</gene>
<dbReference type="InterPro" id="IPR052560">
    <property type="entry name" value="RdDP_mobile_element"/>
</dbReference>
<dbReference type="SUPFAM" id="SSF56219">
    <property type="entry name" value="DNase I-like"/>
    <property type="match status" value="1"/>
</dbReference>
<dbReference type="Pfam" id="PF14529">
    <property type="entry name" value="Exo_endo_phos_2"/>
    <property type="match status" value="1"/>
</dbReference>
<feature type="region of interest" description="Disordered" evidence="1">
    <location>
        <begin position="409"/>
        <end position="440"/>
    </location>
</feature>
<comment type="caution">
    <text evidence="3">The sequence shown here is derived from an EMBL/GenBank/DDBJ whole genome shotgun (WGS) entry which is preliminary data.</text>
</comment>
<reference evidence="3 4" key="1">
    <citation type="submission" date="2023-02" db="EMBL/GenBank/DDBJ databases">
        <title>LHISI_Scaffold_Assembly.</title>
        <authorList>
            <person name="Stuart O.P."/>
            <person name="Cleave R."/>
            <person name="Magrath M.J.L."/>
            <person name="Mikheyev A.S."/>
        </authorList>
    </citation>
    <scope>NUCLEOTIDE SEQUENCE [LARGE SCALE GENOMIC DNA]</scope>
    <source>
        <strain evidence="3">Daus_M_001</strain>
        <tissue evidence="3">Leg muscle</tissue>
    </source>
</reference>
<dbReference type="EMBL" id="JARBHB010000017">
    <property type="protein sequence ID" value="KAJ8865632.1"/>
    <property type="molecule type" value="Genomic_DNA"/>
</dbReference>
<evidence type="ECO:0000313" key="4">
    <source>
        <dbReference type="Proteomes" id="UP001159363"/>
    </source>
</evidence>
<dbReference type="PANTHER" id="PTHR36688:SF2">
    <property type="entry name" value="ENDONUCLEASE_EXONUCLEASE_PHOSPHATASE DOMAIN-CONTAINING PROTEIN"/>
    <property type="match status" value="1"/>
</dbReference>
<accession>A0ABQ9G2K5</accession>
<dbReference type="PANTHER" id="PTHR36688">
    <property type="entry name" value="ENDO/EXONUCLEASE/PHOSPHATASE DOMAIN-CONTAINING PROTEIN"/>
    <property type="match status" value="1"/>
</dbReference>
<protein>
    <recommendedName>
        <fullName evidence="2">Endonuclease/exonuclease/phosphatase domain-containing protein</fullName>
    </recommendedName>
</protein>